<dbReference type="EMBL" id="QGGO01000005">
    <property type="protein sequence ID" value="PWK27900.1"/>
    <property type="molecule type" value="Genomic_DNA"/>
</dbReference>
<dbReference type="RefSeq" id="WP_109742065.1">
    <property type="nucleotide sequence ID" value="NZ_QGGO01000005.1"/>
</dbReference>
<sequence length="109" mass="12666">MTESQIFTRFSALEKKLKGLVEGYVEVKEQLEEAKLDNENLRRSLSEAQKENQELQKKLNQQIKNFKKSDKFTKIAVNNLKSTGNTAELKEKLDEYILEIEKCISQLSN</sequence>
<feature type="coiled-coil region" evidence="1">
    <location>
        <begin position="24"/>
        <end position="106"/>
    </location>
</feature>
<organism evidence="2 3">
    <name type="scientific">Arcicella aurantiaca</name>
    <dbReference type="NCBI Taxonomy" id="591202"/>
    <lineage>
        <taxon>Bacteria</taxon>
        <taxon>Pseudomonadati</taxon>
        <taxon>Bacteroidota</taxon>
        <taxon>Cytophagia</taxon>
        <taxon>Cytophagales</taxon>
        <taxon>Flectobacillaceae</taxon>
        <taxon>Arcicella</taxon>
    </lineage>
</organism>
<dbReference type="OrthoDB" id="1467932at2"/>
<name>A0A316ECP1_9BACT</name>
<evidence type="ECO:0000256" key="1">
    <source>
        <dbReference type="SAM" id="Coils"/>
    </source>
</evidence>
<keyword evidence="1" id="KW-0175">Coiled coil</keyword>
<proteinExistence type="predicted"/>
<reference evidence="2 3" key="1">
    <citation type="submission" date="2018-05" db="EMBL/GenBank/DDBJ databases">
        <title>Genomic Encyclopedia of Archaeal and Bacterial Type Strains, Phase II (KMG-II): from individual species to whole genera.</title>
        <authorList>
            <person name="Goeker M."/>
        </authorList>
    </citation>
    <scope>NUCLEOTIDE SEQUENCE [LARGE SCALE GENOMIC DNA]</scope>
    <source>
        <strain evidence="2 3">DSM 22214</strain>
    </source>
</reference>
<protein>
    <submittedName>
        <fullName evidence="2">Uncharacterized protein</fullName>
    </submittedName>
</protein>
<keyword evidence="3" id="KW-1185">Reference proteome</keyword>
<evidence type="ECO:0000313" key="3">
    <source>
        <dbReference type="Proteomes" id="UP000245489"/>
    </source>
</evidence>
<evidence type="ECO:0000313" key="2">
    <source>
        <dbReference type="EMBL" id="PWK27900.1"/>
    </source>
</evidence>
<dbReference type="AlphaFoldDB" id="A0A316ECP1"/>
<dbReference type="Proteomes" id="UP000245489">
    <property type="component" value="Unassembled WGS sequence"/>
</dbReference>
<accession>A0A316ECP1</accession>
<gene>
    <name evidence="2" type="ORF">LV89_01307</name>
</gene>
<comment type="caution">
    <text evidence="2">The sequence shown here is derived from an EMBL/GenBank/DDBJ whole genome shotgun (WGS) entry which is preliminary data.</text>
</comment>